<accession>A0AAD7ABD4</accession>
<evidence type="ECO:0000313" key="2">
    <source>
        <dbReference type="EMBL" id="KAJ7353393.1"/>
    </source>
</evidence>
<sequence>MATQRDARDGQYKKKLLGSFSGAASSAHILQPTIDLQNYRWLPRKSQIVALSENELDERGVPPPHCNLLAPKSTARKSSQPWYEGKDSSVLHFNGYKFSADRVKSDIRQLVLAVGAWDIKPANGRIPRPPPGPIKALALEVVRIFGCSTKAKKFPVGTDSTGLSSRPPSVSFSFTIVKRIPSTCPSGSRPVLSDNPGVSFPASPPDCRQPPLQGWWGHYGRGTLTAGSSMSERVSSSPGEVTDDLVSSSSDQQVDAFRKF</sequence>
<feature type="compositionally biased region" description="Low complexity" evidence="1">
    <location>
        <begin position="244"/>
        <end position="260"/>
    </location>
</feature>
<evidence type="ECO:0000313" key="3">
    <source>
        <dbReference type="Proteomes" id="UP001218218"/>
    </source>
</evidence>
<proteinExistence type="predicted"/>
<reference evidence="2" key="1">
    <citation type="submission" date="2023-03" db="EMBL/GenBank/DDBJ databases">
        <title>Massive genome expansion in bonnet fungi (Mycena s.s.) driven by repeated elements and novel gene families across ecological guilds.</title>
        <authorList>
            <consortium name="Lawrence Berkeley National Laboratory"/>
            <person name="Harder C.B."/>
            <person name="Miyauchi S."/>
            <person name="Viragh M."/>
            <person name="Kuo A."/>
            <person name="Thoen E."/>
            <person name="Andreopoulos B."/>
            <person name="Lu D."/>
            <person name="Skrede I."/>
            <person name="Drula E."/>
            <person name="Henrissat B."/>
            <person name="Morin E."/>
            <person name="Kohler A."/>
            <person name="Barry K."/>
            <person name="LaButti K."/>
            <person name="Morin E."/>
            <person name="Salamov A."/>
            <person name="Lipzen A."/>
            <person name="Mereny Z."/>
            <person name="Hegedus B."/>
            <person name="Baldrian P."/>
            <person name="Stursova M."/>
            <person name="Weitz H."/>
            <person name="Taylor A."/>
            <person name="Grigoriev I.V."/>
            <person name="Nagy L.G."/>
            <person name="Martin F."/>
            <person name="Kauserud H."/>
        </authorList>
    </citation>
    <scope>NUCLEOTIDE SEQUENCE</scope>
    <source>
        <strain evidence="2">CBHHK002</strain>
    </source>
</reference>
<comment type="caution">
    <text evidence="2">The sequence shown here is derived from an EMBL/GenBank/DDBJ whole genome shotgun (WGS) entry which is preliminary data.</text>
</comment>
<protein>
    <submittedName>
        <fullName evidence="2">Uncharacterized protein</fullName>
    </submittedName>
</protein>
<dbReference type="EMBL" id="JARIHO010000011">
    <property type="protein sequence ID" value="KAJ7353393.1"/>
    <property type="molecule type" value="Genomic_DNA"/>
</dbReference>
<evidence type="ECO:0000256" key="1">
    <source>
        <dbReference type="SAM" id="MobiDB-lite"/>
    </source>
</evidence>
<dbReference type="AlphaFoldDB" id="A0AAD7ABD4"/>
<organism evidence="2 3">
    <name type="scientific">Mycena albidolilacea</name>
    <dbReference type="NCBI Taxonomy" id="1033008"/>
    <lineage>
        <taxon>Eukaryota</taxon>
        <taxon>Fungi</taxon>
        <taxon>Dikarya</taxon>
        <taxon>Basidiomycota</taxon>
        <taxon>Agaricomycotina</taxon>
        <taxon>Agaricomycetes</taxon>
        <taxon>Agaricomycetidae</taxon>
        <taxon>Agaricales</taxon>
        <taxon>Marasmiineae</taxon>
        <taxon>Mycenaceae</taxon>
        <taxon>Mycena</taxon>
    </lineage>
</organism>
<keyword evidence="3" id="KW-1185">Reference proteome</keyword>
<dbReference type="Proteomes" id="UP001218218">
    <property type="component" value="Unassembled WGS sequence"/>
</dbReference>
<name>A0AAD7ABD4_9AGAR</name>
<feature type="compositionally biased region" description="Polar residues" evidence="1">
    <location>
        <begin position="226"/>
        <end position="239"/>
    </location>
</feature>
<gene>
    <name evidence="2" type="ORF">DFH08DRAFT_956456</name>
</gene>
<feature type="region of interest" description="Disordered" evidence="1">
    <location>
        <begin position="226"/>
        <end position="260"/>
    </location>
</feature>